<keyword evidence="3" id="KW-1185">Reference proteome</keyword>
<evidence type="ECO:0000313" key="2">
    <source>
        <dbReference type="EMBL" id="MCI80327.1"/>
    </source>
</evidence>
<dbReference type="Proteomes" id="UP000265520">
    <property type="component" value="Unassembled WGS sequence"/>
</dbReference>
<name>A0A392UWV6_9FABA</name>
<organism evidence="2 3">
    <name type="scientific">Trifolium medium</name>
    <dbReference type="NCBI Taxonomy" id="97028"/>
    <lineage>
        <taxon>Eukaryota</taxon>
        <taxon>Viridiplantae</taxon>
        <taxon>Streptophyta</taxon>
        <taxon>Embryophyta</taxon>
        <taxon>Tracheophyta</taxon>
        <taxon>Spermatophyta</taxon>
        <taxon>Magnoliopsida</taxon>
        <taxon>eudicotyledons</taxon>
        <taxon>Gunneridae</taxon>
        <taxon>Pentapetalae</taxon>
        <taxon>rosids</taxon>
        <taxon>fabids</taxon>
        <taxon>Fabales</taxon>
        <taxon>Fabaceae</taxon>
        <taxon>Papilionoideae</taxon>
        <taxon>50 kb inversion clade</taxon>
        <taxon>NPAAA clade</taxon>
        <taxon>Hologalegina</taxon>
        <taxon>IRL clade</taxon>
        <taxon>Trifolieae</taxon>
        <taxon>Trifolium</taxon>
    </lineage>
</organism>
<reference evidence="2 3" key="1">
    <citation type="journal article" date="2018" name="Front. Plant Sci.">
        <title>Red Clover (Trifolium pratense) and Zigzag Clover (T. medium) - A Picture of Genomic Similarities and Differences.</title>
        <authorList>
            <person name="Dluhosova J."/>
            <person name="Istvanek J."/>
            <person name="Nedelnik J."/>
            <person name="Repkova J."/>
        </authorList>
    </citation>
    <scope>NUCLEOTIDE SEQUENCE [LARGE SCALE GENOMIC DNA]</scope>
    <source>
        <strain evidence="3">cv. 10/8</strain>
        <tissue evidence="2">Leaf</tissue>
    </source>
</reference>
<feature type="compositionally biased region" description="Polar residues" evidence="1">
    <location>
        <begin position="1"/>
        <end position="13"/>
    </location>
</feature>
<accession>A0A392UWV6</accession>
<proteinExistence type="predicted"/>
<comment type="caution">
    <text evidence="2">The sequence shown here is derived from an EMBL/GenBank/DDBJ whole genome shotgun (WGS) entry which is preliminary data.</text>
</comment>
<sequence>MAREPSLSSNRSTGGRGFVPVGAPMLKSAKITRYKLFKRE</sequence>
<evidence type="ECO:0000313" key="3">
    <source>
        <dbReference type="Proteomes" id="UP000265520"/>
    </source>
</evidence>
<feature type="region of interest" description="Disordered" evidence="1">
    <location>
        <begin position="1"/>
        <end position="22"/>
    </location>
</feature>
<dbReference type="EMBL" id="LXQA010993126">
    <property type="protein sequence ID" value="MCI80327.1"/>
    <property type="molecule type" value="Genomic_DNA"/>
</dbReference>
<protein>
    <submittedName>
        <fullName evidence="2">Uncharacterized protein</fullName>
    </submittedName>
</protein>
<feature type="non-terminal residue" evidence="2">
    <location>
        <position position="40"/>
    </location>
</feature>
<dbReference type="AlphaFoldDB" id="A0A392UWV6"/>
<evidence type="ECO:0000256" key="1">
    <source>
        <dbReference type="SAM" id="MobiDB-lite"/>
    </source>
</evidence>